<keyword evidence="1" id="KW-0472">Membrane</keyword>
<feature type="transmembrane region" description="Helical" evidence="1">
    <location>
        <begin position="156"/>
        <end position="174"/>
    </location>
</feature>
<dbReference type="PANTHER" id="PTHR28092:SF1">
    <property type="entry name" value="FACTOR-INDUCED GENE 1 PROTEIN"/>
    <property type="match status" value="1"/>
</dbReference>
<protein>
    <submittedName>
        <fullName evidence="2">Unnamed protein product</fullName>
    </submittedName>
</protein>
<dbReference type="Proteomes" id="UP001165063">
    <property type="component" value="Unassembled WGS sequence"/>
</dbReference>
<organism evidence="2 3">
    <name type="scientific">Ambrosiozyma monospora</name>
    <name type="common">Yeast</name>
    <name type="synonym">Endomycopsis monosporus</name>
    <dbReference type="NCBI Taxonomy" id="43982"/>
    <lineage>
        <taxon>Eukaryota</taxon>
        <taxon>Fungi</taxon>
        <taxon>Dikarya</taxon>
        <taxon>Ascomycota</taxon>
        <taxon>Saccharomycotina</taxon>
        <taxon>Pichiomycetes</taxon>
        <taxon>Pichiales</taxon>
        <taxon>Pichiaceae</taxon>
        <taxon>Ambrosiozyma</taxon>
    </lineage>
</organism>
<sequence length="281" mass="31966">MSLTVAYYILKKVPPQLPLILLFVNAFLLISLLTGCTTSGVASRSTHLIEYTFNQKSTMFNIMENAYSNNTFNLSDLSIRVGYLGYCVTINDDSRYCGFTKNMKDMMSEIPKVSLYNSRSNLTSSSSSSSSDSQNEANLDIIKVSEAINNELIKPYFLIVVIIFNLIVLLVEIYSRISEHFAFPHTKKVKWMSFGLQLVCFLVWLMGSIWYWLVVKTSYETDGLSSFNLLKIKKGSKASALTWVSLCFFLVVLLFNIFKLARYLRAAKKLDDLENEKIGRV</sequence>
<dbReference type="PANTHER" id="PTHR28092">
    <property type="entry name" value="FACTOR-INDUCED GENE 1 PROTEIN"/>
    <property type="match status" value="1"/>
</dbReference>
<keyword evidence="1" id="KW-1133">Transmembrane helix</keyword>
<feature type="transmembrane region" description="Helical" evidence="1">
    <location>
        <begin position="20"/>
        <end position="42"/>
    </location>
</feature>
<evidence type="ECO:0000313" key="2">
    <source>
        <dbReference type="EMBL" id="GMG19353.1"/>
    </source>
</evidence>
<keyword evidence="3" id="KW-1185">Reference proteome</keyword>
<gene>
    <name evidence="2" type="ORF">Amon01_000040400</name>
</gene>
<dbReference type="GO" id="GO:0000747">
    <property type="term" value="P:conjugation with cellular fusion"/>
    <property type="evidence" value="ECO:0007669"/>
    <property type="project" value="TreeGrafter"/>
</dbReference>
<name>A0A9W6YPT7_AMBMO</name>
<dbReference type="OrthoDB" id="4089394at2759"/>
<comment type="caution">
    <text evidence="2">The sequence shown here is derived from an EMBL/GenBank/DDBJ whole genome shotgun (WGS) entry which is preliminary data.</text>
</comment>
<proteinExistence type="predicted"/>
<feature type="transmembrane region" description="Helical" evidence="1">
    <location>
        <begin position="240"/>
        <end position="258"/>
    </location>
</feature>
<evidence type="ECO:0000256" key="1">
    <source>
        <dbReference type="SAM" id="Phobius"/>
    </source>
</evidence>
<dbReference type="InterPro" id="IPR033481">
    <property type="entry name" value="Dni1/Fig1"/>
</dbReference>
<reference evidence="2" key="1">
    <citation type="submission" date="2023-04" db="EMBL/GenBank/DDBJ databases">
        <title>Ambrosiozyma monospora NBRC 1965.</title>
        <authorList>
            <person name="Ichikawa N."/>
            <person name="Sato H."/>
            <person name="Tonouchi N."/>
        </authorList>
    </citation>
    <scope>NUCLEOTIDE SEQUENCE</scope>
    <source>
        <strain evidence="2">NBRC 1965</strain>
    </source>
</reference>
<dbReference type="Pfam" id="PF12351">
    <property type="entry name" value="Fig1"/>
    <property type="match status" value="1"/>
</dbReference>
<evidence type="ECO:0000313" key="3">
    <source>
        <dbReference type="Proteomes" id="UP001165063"/>
    </source>
</evidence>
<dbReference type="EMBL" id="BSXU01000110">
    <property type="protein sequence ID" value="GMG19353.1"/>
    <property type="molecule type" value="Genomic_DNA"/>
</dbReference>
<dbReference type="GO" id="GO:0016020">
    <property type="term" value="C:membrane"/>
    <property type="evidence" value="ECO:0007669"/>
    <property type="project" value="InterPro"/>
</dbReference>
<keyword evidence="1" id="KW-0812">Transmembrane</keyword>
<accession>A0A9W6YPT7</accession>
<feature type="transmembrane region" description="Helical" evidence="1">
    <location>
        <begin position="194"/>
        <end position="213"/>
    </location>
</feature>
<dbReference type="GO" id="GO:0043332">
    <property type="term" value="C:mating projection tip"/>
    <property type="evidence" value="ECO:0007669"/>
    <property type="project" value="TreeGrafter"/>
</dbReference>
<dbReference type="AlphaFoldDB" id="A0A9W6YPT7"/>